<evidence type="ECO:0000256" key="4">
    <source>
        <dbReference type="ARBA" id="ARBA00022729"/>
    </source>
</evidence>
<dbReference type="SUPFAM" id="SSF53254">
    <property type="entry name" value="Phosphoglycerate mutase-like"/>
    <property type="match status" value="1"/>
</dbReference>
<keyword evidence="10" id="KW-1185">Reference proteome</keyword>
<sequence>MQKDGAILDNTYEFRKNGKHQPDNCGISDTSLASVTGIRLHQSSTVCVTSSLIGVLIALLCVNIIWRHGDRAPEKVFDALKVANESFPNGLGNLTALGRLQAQFVGEKLRRRYFDDNITTSKQVAIRSTKLYRTIETAKIIANEFNVPNVSVTANIDLKYDTEGNPFYQCYRAQQLIEGFKNNYLMKNEYKDFYNFLHEKINYDGYVHPILDQIVCMKYHDLHTPEWTSNNTVMDTMKYLSWIGLCARVGIEPCKDERLNKLSGGAILNGLIKKLKTAVDCDRYKQNNTNPDCDIYFSGLSAHDITLAALFSTFPNYKKILGNVPYIKYVAHAAFEAFYANSFRDELKEITQYLPGCEHYTTLCPLDNFVRATKGMSYDDVQKECTIGIQKNRSKRAAYFAGNLADYMLE</sequence>
<dbReference type="WBParaSite" id="EVEC_0001083001-mRNA-1">
    <property type="protein sequence ID" value="EVEC_0001083001-mRNA-1"/>
    <property type="gene ID" value="EVEC_0001083001"/>
</dbReference>
<dbReference type="Proteomes" id="UP000274131">
    <property type="component" value="Unassembled WGS sequence"/>
</dbReference>
<keyword evidence="8" id="KW-0472">Membrane</keyword>
<dbReference type="STRING" id="51028.A0A0N4VJ09"/>
<feature type="transmembrane region" description="Helical" evidence="8">
    <location>
        <begin position="46"/>
        <end position="66"/>
    </location>
</feature>
<evidence type="ECO:0000313" key="10">
    <source>
        <dbReference type="Proteomes" id="UP000274131"/>
    </source>
</evidence>
<evidence type="ECO:0000256" key="8">
    <source>
        <dbReference type="SAM" id="Phobius"/>
    </source>
</evidence>
<dbReference type="AlphaFoldDB" id="A0A0N4VJ09"/>
<dbReference type="PANTHER" id="PTHR11567:SF211">
    <property type="entry name" value="PROSTATIC ACID PHOSPHATASE"/>
    <property type="match status" value="1"/>
</dbReference>
<dbReference type="Pfam" id="PF00328">
    <property type="entry name" value="His_Phos_2"/>
    <property type="match status" value="1"/>
</dbReference>
<evidence type="ECO:0000313" key="9">
    <source>
        <dbReference type="EMBL" id="VDD95404.1"/>
    </source>
</evidence>
<evidence type="ECO:0000256" key="2">
    <source>
        <dbReference type="ARBA" id="ARBA00005375"/>
    </source>
</evidence>
<evidence type="ECO:0000256" key="6">
    <source>
        <dbReference type="ARBA" id="ARBA00023157"/>
    </source>
</evidence>
<evidence type="ECO:0000256" key="1">
    <source>
        <dbReference type="ARBA" id="ARBA00000032"/>
    </source>
</evidence>
<dbReference type="EC" id="3.1.3.2" evidence="3"/>
<evidence type="ECO:0000313" key="11">
    <source>
        <dbReference type="WBParaSite" id="EVEC_0001083001-mRNA-1"/>
    </source>
</evidence>
<dbReference type="EMBL" id="UXUI01010588">
    <property type="protein sequence ID" value="VDD95404.1"/>
    <property type="molecule type" value="Genomic_DNA"/>
</dbReference>
<organism evidence="11">
    <name type="scientific">Enterobius vermicularis</name>
    <name type="common">Human pinworm</name>
    <dbReference type="NCBI Taxonomy" id="51028"/>
    <lineage>
        <taxon>Eukaryota</taxon>
        <taxon>Metazoa</taxon>
        <taxon>Ecdysozoa</taxon>
        <taxon>Nematoda</taxon>
        <taxon>Chromadorea</taxon>
        <taxon>Rhabditida</taxon>
        <taxon>Spirurina</taxon>
        <taxon>Oxyuridomorpha</taxon>
        <taxon>Oxyuroidea</taxon>
        <taxon>Oxyuridae</taxon>
        <taxon>Enterobius</taxon>
    </lineage>
</organism>
<reference evidence="11" key="1">
    <citation type="submission" date="2017-02" db="UniProtKB">
        <authorList>
            <consortium name="WormBaseParasite"/>
        </authorList>
    </citation>
    <scope>IDENTIFICATION</scope>
</reference>
<keyword evidence="8" id="KW-0812">Transmembrane</keyword>
<keyword evidence="6" id="KW-1015">Disulfide bond</keyword>
<proteinExistence type="inferred from homology"/>
<evidence type="ECO:0000256" key="5">
    <source>
        <dbReference type="ARBA" id="ARBA00022801"/>
    </source>
</evidence>
<keyword evidence="5" id="KW-0378">Hydrolase</keyword>
<dbReference type="InterPro" id="IPR000560">
    <property type="entry name" value="His_Pase_clade-2"/>
</dbReference>
<comment type="similarity">
    <text evidence="2">Belongs to the histidine acid phosphatase family.</text>
</comment>
<dbReference type="InterPro" id="IPR029033">
    <property type="entry name" value="His_PPase_superfam"/>
</dbReference>
<keyword evidence="8" id="KW-1133">Transmembrane helix</keyword>
<gene>
    <name evidence="9" type="ORF">EVEC_LOCUS10155</name>
</gene>
<keyword evidence="4" id="KW-0732">Signal</keyword>
<accession>A0A0N4VJ09</accession>
<comment type="catalytic activity">
    <reaction evidence="1">
        <text>a phosphate monoester + H2O = an alcohol + phosphate</text>
        <dbReference type="Rhea" id="RHEA:15017"/>
        <dbReference type="ChEBI" id="CHEBI:15377"/>
        <dbReference type="ChEBI" id="CHEBI:30879"/>
        <dbReference type="ChEBI" id="CHEBI:43474"/>
        <dbReference type="ChEBI" id="CHEBI:67140"/>
        <dbReference type="EC" id="3.1.3.2"/>
    </reaction>
</comment>
<evidence type="ECO:0000256" key="3">
    <source>
        <dbReference type="ARBA" id="ARBA00012646"/>
    </source>
</evidence>
<dbReference type="PANTHER" id="PTHR11567">
    <property type="entry name" value="ACID PHOSPHATASE-RELATED"/>
    <property type="match status" value="1"/>
</dbReference>
<dbReference type="OrthoDB" id="5821688at2759"/>
<dbReference type="Gene3D" id="3.40.50.1240">
    <property type="entry name" value="Phosphoglycerate mutase-like"/>
    <property type="match status" value="1"/>
</dbReference>
<dbReference type="GO" id="GO:0003993">
    <property type="term" value="F:acid phosphatase activity"/>
    <property type="evidence" value="ECO:0007669"/>
    <property type="project" value="UniProtKB-EC"/>
</dbReference>
<reference evidence="9 10" key="2">
    <citation type="submission" date="2018-10" db="EMBL/GenBank/DDBJ databases">
        <authorList>
            <consortium name="Pathogen Informatics"/>
        </authorList>
    </citation>
    <scope>NUCLEOTIDE SEQUENCE [LARGE SCALE GENOMIC DNA]</scope>
</reference>
<keyword evidence="7" id="KW-0325">Glycoprotein</keyword>
<protein>
    <recommendedName>
        <fullName evidence="3">acid phosphatase</fullName>
        <ecNumber evidence="3">3.1.3.2</ecNumber>
    </recommendedName>
</protein>
<dbReference type="InterPro" id="IPR050645">
    <property type="entry name" value="Histidine_acid_phosphatase"/>
</dbReference>
<dbReference type="CDD" id="cd07061">
    <property type="entry name" value="HP_HAP_like"/>
    <property type="match status" value="1"/>
</dbReference>
<name>A0A0N4VJ09_ENTVE</name>
<evidence type="ECO:0000256" key="7">
    <source>
        <dbReference type="ARBA" id="ARBA00023180"/>
    </source>
</evidence>